<dbReference type="AlphaFoldDB" id="A0A553NC20"/>
<proteinExistence type="predicted"/>
<organism evidence="3 4">
    <name type="scientific">Tigriopus californicus</name>
    <name type="common">Marine copepod</name>
    <dbReference type="NCBI Taxonomy" id="6832"/>
    <lineage>
        <taxon>Eukaryota</taxon>
        <taxon>Metazoa</taxon>
        <taxon>Ecdysozoa</taxon>
        <taxon>Arthropoda</taxon>
        <taxon>Crustacea</taxon>
        <taxon>Multicrustacea</taxon>
        <taxon>Hexanauplia</taxon>
        <taxon>Copepoda</taxon>
        <taxon>Harpacticoida</taxon>
        <taxon>Harpacticidae</taxon>
        <taxon>Tigriopus</taxon>
    </lineage>
</organism>
<feature type="region of interest" description="Disordered" evidence="2">
    <location>
        <begin position="76"/>
        <end position="99"/>
    </location>
</feature>
<name>A0A553NC20_TIGCA</name>
<dbReference type="PANTHER" id="PTHR10337">
    <property type="entry name" value="SHC TRANSFORMING PROTEIN"/>
    <property type="match status" value="1"/>
</dbReference>
<dbReference type="OMA" id="NEFFNQQ"/>
<dbReference type="GO" id="GO:0007099">
    <property type="term" value="P:centriole replication"/>
    <property type="evidence" value="ECO:0007669"/>
    <property type="project" value="TreeGrafter"/>
</dbReference>
<gene>
    <name evidence="3" type="ORF">TCAL_07163</name>
</gene>
<dbReference type="STRING" id="6832.A0A553NC20"/>
<feature type="compositionally biased region" description="Basic and acidic residues" evidence="2">
    <location>
        <begin position="658"/>
        <end position="671"/>
    </location>
</feature>
<feature type="region of interest" description="Disordered" evidence="2">
    <location>
        <begin position="112"/>
        <end position="142"/>
    </location>
</feature>
<feature type="coiled-coil region" evidence="1">
    <location>
        <begin position="161"/>
        <end position="234"/>
    </location>
</feature>
<dbReference type="Gene3D" id="1.10.287.1490">
    <property type="match status" value="1"/>
</dbReference>
<feature type="coiled-coil region" evidence="1">
    <location>
        <begin position="280"/>
        <end position="346"/>
    </location>
</feature>
<accession>A0A553NC20</accession>
<sequence>MSSSARFRSLTGDSVEDETTKDPGLSVYPLNPTTEQIHEDQALEEQEEEHRLEQEIAKKLEGAFDDIELDLEEDESFMDEGHSDSKTPRHEGQPSRVPEHFLTSTPYIRGGIDLEGGTLEADTPQREDTPRNEGDSGHFRVQQTANNEQLEVLYLARGHEIDRLKHEIESLRGENGGENRRLKHELALLRADNERVNVQLEQSQHAYQSTADDNRALRSEIDALKGNVLKQEKSKEELIAHSEASDHMIQTLQQQLIDLQRKDTVLKAREHHDAIVSSLKERHENEVFNLEQEVDRLNAQLKRYENEMDSLRGKMNETQRQHESMLIEKSERIEDLSHRLAETQKKLTQVIVANSTHDMESRIGDPLKEIVDLKTKLGSITQQRHEQDKHIHDLMDEISELQKQLQDSQGKAHSSAKDQLYELRLELNAKDEMVVELKRRERDLIRQCEKMKEDMLTIQQKLREVDRESLKTKETIDRNVERELDFFKDENHRKNDLLQKQEERIENLVSHWEIEITKIRANHGKDRRELEEVSKKYINLKKKVIHYQKHVKNKEAHYMNEIDRLRETFQNTLLNYKSKLDGAYQSREKKIEDELQTLKDNFESELHRLVQDDLVEGPLSMDLHPNPMKHSHQSSDEENRPRKHLTTSSQMAKIFAEATRDAKEQLKKPSERLPLFQQNH</sequence>
<feature type="compositionally biased region" description="Basic and acidic residues" evidence="2">
    <location>
        <begin position="79"/>
        <end position="99"/>
    </location>
</feature>
<evidence type="ECO:0000256" key="1">
    <source>
        <dbReference type="SAM" id="Coils"/>
    </source>
</evidence>
<dbReference type="EMBL" id="VCGU01000458">
    <property type="protein sequence ID" value="TRY62992.1"/>
    <property type="molecule type" value="Genomic_DNA"/>
</dbReference>
<feature type="compositionally biased region" description="Basic and acidic residues" evidence="2">
    <location>
        <begin position="123"/>
        <end position="138"/>
    </location>
</feature>
<dbReference type="PANTHER" id="PTHR10337:SF6">
    <property type="entry name" value="CENTROSOMAL PROTEIN OF 152 KDA"/>
    <property type="match status" value="1"/>
</dbReference>
<feature type="coiled-coil region" evidence="1">
    <location>
        <begin position="384"/>
        <end position="504"/>
    </location>
</feature>
<keyword evidence="1" id="KW-0175">Coiled coil</keyword>
<evidence type="ECO:0000313" key="3">
    <source>
        <dbReference type="EMBL" id="TRY62992.1"/>
    </source>
</evidence>
<dbReference type="InterPro" id="IPR051235">
    <property type="entry name" value="CEP152/SHC-Transforming"/>
</dbReference>
<keyword evidence="4" id="KW-1185">Reference proteome</keyword>
<protein>
    <submittedName>
        <fullName evidence="3">Uncharacterized protein</fullName>
    </submittedName>
</protein>
<dbReference type="GO" id="GO:0005813">
    <property type="term" value="C:centrosome"/>
    <property type="evidence" value="ECO:0007669"/>
    <property type="project" value="TreeGrafter"/>
</dbReference>
<feature type="region of interest" description="Disordered" evidence="2">
    <location>
        <begin position="1"/>
        <end position="52"/>
    </location>
</feature>
<evidence type="ECO:0000313" key="4">
    <source>
        <dbReference type="Proteomes" id="UP000318571"/>
    </source>
</evidence>
<dbReference type="Gene3D" id="1.20.5.1700">
    <property type="match status" value="1"/>
</dbReference>
<dbReference type="Proteomes" id="UP000318571">
    <property type="component" value="Chromosome 10"/>
</dbReference>
<evidence type="ECO:0000256" key="2">
    <source>
        <dbReference type="SAM" id="MobiDB-lite"/>
    </source>
</evidence>
<feature type="region of interest" description="Disordered" evidence="2">
    <location>
        <begin position="617"/>
        <end position="680"/>
    </location>
</feature>
<dbReference type="OrthoDB" id="6375869at2759"/>
<reference evidence="3 4" key="1">
    <citation type="journal article" date="2018" name="Nat. Ecol. Evol.">
        <title>Genomic signatures of mitonuclear coevolution across populations of Tigriopus californicus.</title>
        <authorList>
            <person name="Barreto F.S."/>
            <person name="Watson E.T."/>
            <person name="Lima T.G."/>
            <person name="Willett C.S."/>
            <person name="Edmands S."/>
            <person name="Li W."/>
            <person name="Burton R.S."/>
        </authorList>
    </citation>
    <scope>NUCLEOTIDE SEQUENCE [LARGE SCALE GENOMIC DNA]</scope>
    <source>
        <strain evidence="3 4">San Diego</strain>
    </source>
</reference>
<comment type="caution">
    <text evidence="3">The sequence shown here is derived from an EMBL/GenBank/DDBJ whole genome shotgun (WGS) entry which is preliminary data.</text>
</comment>